<dbReference type="InParanoid" id="A0A7I3ZX14"/>
<dbReference type="AlphaFoldDB" id="A0A7I3ZX14"/>
<dbReference type="Gramene" id="Pp3c16_4170V3.1">
    <property type="protein sequence ID" value="PAC:32985203.CDS.1"/>
    <property type="gene ID" value="Pp3c16_4170"/>
</dbReference>
<sequence length="103" mass="11502">MYRSKHNNVEYCPSLPGGKASRPMFGLARDNNMNGSTFGAWNVELRYRECSPSLKGGLVDLRGGHRNDEPRHSFGKPAYSAYNITAGSKRRNIRQPNSKSINS</sequence>
<feature type="compositionally biased region" description="Basic and acidic residues" evidence="1">
    <location>
        <begin position="62"/>
        <end position="72"/>
    </location>
</feature>
<protein>
    <submittedName>
        <fullName evidence="2">Uncharacterized protein</fullName>
    </submittedName>
</protein>
<accession>A0A7I3ZX14</accession>
<reference evidence="2" key="3">
    <citation type="submission" date="2020-12" db="UniProtKB">
        <authorList>
            <consortium name="EnsemblPlants"/>
        </authorList>
    </citation>
    <scope>IDENTIFICATION</scope>
</reference>
<evidence type="ECO:0000256" key="1">
    <source>
        <dbReference type="SAM" id="MobiDB-lite"/>
    </source>
</evidence>
<reference evidence="2 3" key="2">
    <citation type="journal article" date="2018" name="Plant J.">
        <title>The Physcomitrella patens chromosome-scale assembly reveals moss genome structure and evolution.</title>
        <authorList>
            <person name="Lang D."/>
            <person name="Ullrich K.K."/>
            <person name="Murat F."/>
            <person name="Fuchs J."/>
            <person name="Jenkins J."/>
            <person name="Haas F.B."/>
            <person name="Piednoel M."/>
            <person name="Gundlach H."/>
            <person name="Van Bel M."/>
            <person name="Meyberg R."/>
            <person name="Vives C."/>
            <person name="Morata J."/>
            <person name="Symeonidi A."/>
            <person name="Hiss M."/>
            <person name="Muchero W."/>
            <person name="Kamisugi Y."/>
            <person name="Saleh O."/>
            <person name="Blanc G."/>
            <person name="Decker E.L."/>
            <person name="van Gessel N."/>
            <person name="Grimwood J."/>
            <person name="Hayes R.D."/>
            <person name="Graham S.W."/>
            <person name="Gunter L.E."/>
            <person name="McDaniel S.F."/>
            <person name="Hoernstein S.N.W."/>
            <person name="Larsson A."/>
            <person name="Li F.W."/>
            <person name="Perroud P.F."/>
            <person name="Phillips J."/>
            <person name="Ranjan P."/>
            <person name="Rokshar D.S."/>
            <person name="Rothfels C.J."/>
            <person name="Schneider L."/>
            <person name="Shu S."/>
            <person name="Stevenson D.W."/>
            <person name="Thummler F."/>
            <person name="Tillich M."/>
            <person name="Villarreal Aguilar J.C."/>
            <person name="Widiez T."/>
            <person name="Wong G.K."/>
            <person name="Wymore A."/>
            <person name="Zhang Y."/>
            <person name="Zimmer A.D."/>
            <person name="Quatrano R.S."/>
            <person name="Mayer K.F.X."/>
            <person name="Goodstein D."/>
            <person name="Casacuberta J.M."/>
            <person name="Vandepoele K."/>
            <person name="Reski R."/>
            <person name="Cuming A.C."/>
            <person name="Tuskan G.A."/>
            <person name="Maumus F."/>
            <person name="Salse J."/>
            <person name="Schmutz J."/>
            <person name="Rensing S.A."/>
        </authorList>
    </citation>
    <scope>NUCLEOTIDE SEQUENCE [LARGE SCALE GENOMIC DNA]</scope>
    <source>
        <strain evidence="2 3">cv. Gransden 2004</strain>
    </source>
</reference>
<reference evidence="2 3" key="1">
    <citation type="journal article" date="2008" name="Science">
        <title>The Physcomitrella genome reveals evolutionary insights into the conquest of land by plants.</title>
        <authorList>
            <person name="Rensing S."/>
            <person name="Lang D."/>
            <person name="Zimmer A."/>
            <person name="Terry A."/>
            <person name="Salamov A."/>
            <person name="Shapiro H."/>
            <person name="Nishiyama T."/>
            <person name="Perroud P.-F."/>
            <person name="Lindquist E."/>
            <person name="Kamisugi Y."/>
            <person name="Tanahashi T."/>
            <person name="Sakakibara K."/>
            <person name="Fujita T."/>
            <person name="Oishi K."/>
            <person name="Shin-I T."/>
            <person name="Kuroki Y."/>
            <person name="Toyoda A."/>
            <person name="Suzuki Y."/>
            <person name="Hashimoto A."/>
            <person name="Yamaguchi K."/>
            <person name="Sugano A."/>
            <person name="Kohara Y."/>
            <person name="Fujiyama A."/>
            <person name="Anterola A."/>
            <person name="Aoki S."/>
            <person name="Ashton N."/>
            <person name="Barbazuk W.B."/>
            <person name="Barker E."/>
            <person name="Bennetzen J."/>
            <person name="Bezanilla M."/>
            <person name="Blankenship R."/>
            <person name="Cho S.H."/>
            <person name="Dutcher S."/>
            <person name="Estelle M."/>
            <person name="Fawcett J.A."/>
            <person name="Gundlach H."/>
            <person name="Hanada K."/>
            <person name="Heyl A."/>
            <person name="Hicks K.A."/>
            <person name="Hugh J."/>
            <person name="Lohr M."/>
            <person name="Mayer K."/>
            <person name="Melkozernov A."/>
            <person name="Murata T."/>
            <person name="Nelson D."/>
            <person name="Pils B."/>
            <person name="Prigge M."/>
            <person name="Reiss B."/>
            <person name="Renner T."/>
            <person name="Rombauts S."/>
            <person name="Rushton P."/>
            <person name="Sanderfoot A."/>
            <person name="Schween G."/>
            <person name="Shiu S.-H."/>
            <person name="Stueber K."/>
            <person name="Theodoulou F.L."/>
            <person name="Tu H."/>
            <person name="Van de Peer Y."/>
            <person name="Verrier P.J."/>
            <person name="Waters E."/>
            <person name="Wood A."/>
            <person name="Yang L."/>
            <person name="Cove D."/>
            <person name="Cuming A."/>
            <person name="Hasebe M."/>
            <person name="Lucas S."/>
            <person name="Mishler D.B."/>
            <person name="Reski R."/>
            <person name="Grigoriev I."/>
            <person name="Quatrano R.S."/>
            <person name="Boore J.L."/>
        </authorList>
    </citation>
    <scope>NUCLEOTIDE SEQUENCE [LARGE SCALE GENOMIC DNA]</scope>
    <source>
        <strain evidence="2 3">cv. Gransden 2004</strain>
    </source>
</reference>
<proteinExistence type="predicted"/>
<dbReference type="EnsemblPlants" id="Pp3c16_4170V3.1">
    <property type="protein sequence ID" value="PAC:32985203.CDS.1"/>
    <property type="gene ID" value="Pp3c16_4170"/>
</dbReference>
<dbReference type="EMBL" id="ABEU02000016">
    <property type="status" value="NOT_ANNOTATED_CDS"/>
    <property type="molecule type" value="Genomic_DNA"/>
</dbReference>
<evidence type="ECO:0000313" key="2">
    <source>
        <dbReference type="EnsemblPlants" id="PAC:32985203.CDS.1"/>
    </source>
</evidence>
<feature type="region of interest" description="Disordered" evidence="1">
    <location>
        <begin position="62"/>
        <end position="103"/>
    </location>
</feature>
<feature type="compositionally biased region" description="Polar residues" evidence="1">
    <location>
        <begin position="94"/>
        <end position="103"/>
    </location>
</feature>
<name>A0A7I3ZX14_PHYPA</name>
<dbReference type="Proteomes" id="UP000006727">
    <property type="component" value="Chromosome 16"/>
</dbReference>
<organism evidence="2 3">
    <name type="scientific">Physcomitrium patens</name>
    <name type="common">Spreading-leaved earth moss</name>
    <name type="synonym">Physcomitrella patens</name>
    <dbReference type="NCBI Taxonomy" id="3218"/>
    <lineage>
        <taxon>Eukaryota</taxon>
        <taxon>Viridiplantae</taxon>
        <taxon>Streptophyta</taxon>
        <taxon>Embryophyta</taxon>
        <taxon>Bryophyta</taxon>
        <taxon>Bryophytina</taxon>
        <taxon>Bryopsida</taxon>
        <taxon>Funariidae</taxon>
        <taxon>Funariales</taxon>
        <taxon>Funariaceae</taxon>
        <taxon>Physcomitrium</taxon>
    </lineage>
</organism>
<keyword evidence="3" id="KW-1185">Reference proteome</keyword>
<evidence type="ECO:0000313" key="3">
    <source>
        <dbReference type="Proteomes" id="UP000006727"/>
    </source>
</evidence>